<comment type="similarity">
    <text evidence="1">Belongs to the YciI family.</text>
</comment>
<dbReference type="PANTHER" id="PTHR37828">
    <property type="entry name" value="GSR2449 PROTEIN"/>
    <property type="match status" value="1"/>
</dbReference>
<proteinExistence type="inferred from homology"/>
<evidence type="ECO:0000313" key="3">
    <source>
        <dbReference type="EMBL" id="CEA07637.1"/>
    </source>
</evidence>
<dbReference type="InterPro" id="IPR011008">
    <property type="entry name" value="Dimeric_a/b-barrel"/>
</dbReference>
<feature type="domain" description="YCII-related" evidence="2">
    <location>
        <begin position="6"/>
        <end position="86"/>
    </location>
</feature>
<evidence type="ECO:0000256" key="1">
    <source>
        <dbReference type="ARBA" id="ARBA00007689"/>
    </source>
</evidence>
<dbReference type="Gene3D" id="3.30.70.1060">
    <property type="entry name" value="Dimeric alpha+beta barrel"/>
    <property type="match status" value="1"/>
</dbReference>
<protein>
    <submittedName>
        <fullName evidence="3">YciI-like protein</fullName>
    </submittedName>
</protein>
<accession>A0A078MQJ2</accession>
<name>A0A078MQJ2_9MICC</name>
<dbReference type="SUPFAM" id="SSF54909">
    <property type="entry name" value="Dimeric alpha+beta barrel"/>
    <property type="match status" value="1"/>
</dbReference>
<dbReference type="EMBL" id="LN483070">
    <property type="protein sequence ID" value="CEA07637.1"/>
    <property type="molecule type" value="Genomic_DNA"/>
</dbReference>
<organism evidence="3">
    <name type="scientific">Arthrobacter saudimassiliensis</name>
    <dbReference type="NCBI Taxonomy" id="1461584"/>
    <lineage>
        <taxon>Bacteria</taxon>
        <taxon>Bacillati</taxon>
        <taxon>Actinomycetota</taxon>
        <taxon>Actinomycetes</taxon>
        <taxon>Micrococcales</taxon>
        <taxon>Micrococcaceae</taxon>
        <taxon>Arthrobacter</taxon>
    </lineage>
</organism>
<dbReference type="AlphaFoldDB" id="A0A078MQJ2"/>
<dbReference type="PATRIC" id="fig|1461584.3.peg.949"/>
<evidence type="ECO:0000259" key="2">
    <source>
        <dbReference type="Pfam" id="PF03795"/>
    </source>
</evidence>
<reference evidence="3" key="1">
    <citation type="submission" date="2014-07" db="EMBL/GenBank/DDBJ databases">
        <authorList>
            <person name="Urmite Genomes Urmite Genomes"/>
        </authorList>
    </citation>
    <scope>NUCLEOTIDE SEQUENCE</scope>
    <source>
        <strain evidence="3">11W110_air</strain>
    </source>
</reference>
<dbReference type="InterPro" id="IPR005545">
    <property type="entry name" value="YCII"/>
</dbReference>
<dbReference type="Pfam" id="PF03795">
    <property type="entry name" value="YCII"/>
    <property type="match status" value="1"/>
</dbReference>
<sequence length="96" mass="10576">MLIFAVEYVYDAESAHVRDEYRPAHRQWLAELVEAGTVLATGPFADGAGALLIFRADSEAELNELLRQDPFAVHGLVSGLKITEWQPVLGAFAHLL</sequence>
<dbReference type="PANTHER" id="PTHR37828:SF1">
    <property type="entry name" value="YCII-RELATED DOMAIN-CONTAINING PROTEIN"/>
    <property type="match status" value="1"/>
</dbReference>
<gene>
    <name evidence="3" type="ORF">BN1051_00957</name>
</gene>